<reference evidence="4" key="1">
    <citation type="journal article" date="2016" name="Insect Biochem. Mol. Biol.">
        <title>Multifaceted biological insights from a draft genome sequence of the tobacco hornworm moth, Manduca sexta.</title>
        <authorList>
            <person name="Kanost M.R."/>
            <person name="Arrese E.L."/>
            <person name="Cao X."/>
            <person name="Chen Y.R."/>
            <person name="Chellapilla S."/>
            <person name="Goldsmith M.R."/>
            <person name="Grosse-Wilde E."/>
            <person name="Heckel D.G."/>
            <person name="Herndon N."/>
            <person name="Jiang H."/>
            <person name="Papanicolaou A."/>
            <person name="Qu J."/>
            <person name="Soulages J.L."/>
            <person name="Vogel H."/>
            <person name="Walters J."/>
            <person name="Waterhouse R.M."/>
            <person name="Ahn S.J."/>
            <person name="Almeida F.C."/>
            <person name="An C."/>
            <person name="Aqrawi P."/>
            <person name="Bretschneider A."/>
            <person name="Bryant W.B."/>
            <person name="Bucks S."/>
            <person name="Chao H."/>
            <person name="Chevignon G."/>
            <person name="Christen J.M."/>
            <person name="Clarke D.F."/>
            <person name="Dittmer N.T."/>
            <person name="Ferguson L.C.F."/>
            <person name="Garavelou S."/>
            <person name="Gordon K.H.J."/>
            <person name="Gunaratna R.T."/>
            <person name="Han Y."/>
            <person name="Hauser F."/>
            <person name="He Y."/>
            <person name="Heidel-Fischer H."/>
            <person name="Hirsh A."/>
            <person name="Hu Y."/>
            <person name="Jiang H."/>
            <person name="Kalra D."/>
            <person name="Klinner C."/>
            <person name="Konig C."/>
            <person name="Kovar C."/>
            <person name="Kroll A.R."/>
            <person name="Kuwar S.S."/>
            <person name="Lee S.L."/>
            <person name="Lehman R."/>
            <person name="Li K."/>
            <person name="Li Z."/>
            <person name="Liang H."/>
            <person name="Lovelace S."/>
            <person name="Lu Z."/>
            <person name="Mansfield J.H."/>
            <person name="McCulloch K.J."/>
            <person name="Mathew T."/>
            <person name="Morton B."/>
            <person name="Muzny D.M."/>
            <person name="Neunemann D."/>
            <person name="Ongeri F."/>
            <person name="Pauchet Y."/>
            <person name="Pu L.L."/>
            <person name="Pyrousis I."/>
            <person name="Rao X.J."/>
            <person name="Redding A."/>
            <person name="Roesel C."/>
            <person name="Sanchez-Gracia A."/>
            <person name="Schaack S."/>
            <person name="Shukla A."/>
            <person name="Tetreau G."/>
            <person name="Wang Y."/>
            <person name="Xiong G.H."/>
            <person name="Traut W."/>
            <person name="Walsh T.K."/>
            <person name="Worley K.C."/>
            <person name="Wu D."/>
            <person name="Wu W."/>
            <person name="Wu Y.Q."/>
            <person name="Zhang X."/>
            <person name="Zou Z."/>
            <person name="Zucker H."/>
            <person name="Briscoe A.D."/>
            <person name="Burmester T."/>
            <person name="Clem R.J."/>
            <person name="Feyereisen R."/>
            <person name="Grimmelikhuijzen C.J.P."/>
            <person name="Hamodrakas S.J."/>
            <person name="Hansson B.S."/>
            <person name="Huguet E."/>
            <person name="Jermiin L.S."/>
            <person name="Lan Q."/>
            <person name="Lehman H.K."/>
            <person name="Lorenzen M."/>
            <person name="Merzendorfer H."/>
            <person name="Michalopoulos I."/>
            <person name="Morton D.B."/>
            <person name="Muthukrishnan S."/>
            <person name="Oakeshott J.G."/>
            <person name="Palmer W."/>
            <person name="Park Y."/>
            <person name="Passarelli A.L."/>
            <person name="Rozas J."/>
            <person name="Schwartz L.M."/>
            <person name="Smith W."/>
            <person name="Southgate A."/>
            <person name="Vilcinskas A."/>
            <person name="Vogt R."/>
            <person name="Wang P."/>
            <person name="Werren J."/>
            <person name="Yu X.Q."/>
            <person name="Zhou J.J."/>
            <person name="Brown S.J."/>
            <person name="Scherer S.E."/>
            <person name="Richards S."/>
            <person name="Blissard G.W."/>
        </authorList>
    </citation>
    <scope>NUCLEOTIDE SEQUENCE</scope>
</reference>
<evidence type="ECO:0000313" key="4">
    <source>
        <dbReference type="EMBL" id="KAG6459687.1"/>
    </source>
</evidence>
<comment type="caution">
    <text evidence="4">The sequence shown here is derived from an EMBL/GenBank/DDBJ whole genome shotgun (WGS) entry which is preliminary data.</text>
</comment>
<dbReference type="GO" id="GO:0098609">
    <property type="term" value="P:cell-cell adhesion"/>
    <property type="evidence" value="ECO:0007669"/>
    <property type="project" value="TreeGrafter"/>
</dbReference>
<protein>
    <recommendedName>
        <fullName evidence="3">Talin central domain-containing protein</fullName>
    </recommendedName>
</protein>
<dbReference type="PANTHER" id="PTHR19981:SF1">
    <property type="entry name" value="RHEA, ISOFORM B"/>
    <property type="match status" value="1"/>
</dbReference>
<feature type="compositionally biased region" description="Low complexity" evidence="2">
    <location>
        <begin position="1740"/>
        <end position="1757"/>
    </location>
</feature>
<dbReference type="GO" id="GO:0005200">
    <property type="term" value="F:structural constituent of cytoskeleton"/>
    <property type="evidence" value="ECO:0007669"/>
    <property type="project" value="InterPro"/>
</dbReference>
<dbReference type="GO" id="GO:0030036">
    <property type="term" value="P:actin cytoskeleton organization"/>
    <property type="evidence" value="ECO:0007669"/>
    <property type="project" value="TreeGrafter"/>
</dbReference>
<feature type="region of interest" description="Disordered" evidence="2">
    <location>
        <begin position="2169"/>
        <end position="2188"/>
    </location>
</feature>
<feature type="domain" description="Talin central" evidence="3">
    <location>
        <begin position="380"/>
        <end position="497"/>
    </location>
</feature>
<dbReference type="PANTHER" id="PTHR19981">
    <property type="entry name" value="TALIN"/>
    <property type="match status" value="1"/>
</dbReference>
<feature type="region of interest" description="Disordered" evidence="2">
    <location>
        <begin position="1740"/>
        <end position="1779"/>
    </location>
</feature>
<dbReference type="GO" id="GO:0005925">
    <property type="term" value="C:focal adhesion"/>
    <property type="evidence" value="ECO:0007669"/>
    <property type="project" value="InterPro"/>
</dbReference>
<feature type="domain" description="Talin central" evidence="3">
    <location>
        <begin position="671"/>
        <end position="791"/>
    </location>
</feature>
<keyword evidence="1" id="KW-0175">Coiled coil</keyword>
<proteinExistence type="predicted"/>
<evidence type="ECO:0000259" key="3">
    <source>
        <dbReference type="Pfam" id="PF09141"/>
    </source>
</evidence>
<feature type="compositionally biased region" description="Pro residues" evidence="2">
    <location>
        <begin position="2174"/>
        <end position="2188"/>
    </location>
</feature>
<evidence type="ECO:0000256" key="1">
    <source>
        <dbReference type="SAM" id="Coils"/>
    </source>
</evidence>
<name>A0A921ZKH7_MANSE</name>
<dbReference type="Proteomes" id="UP000791440">
    <property type="component" value="Unassembled WGS sequence"/>
</dbReference>
<dbReference type="EMBL" id="JH668633">
    <property type="protein sequence ID" value="KAG6459687.1"/>
    <property type="molecule type" value="Genomic_DNA"/>
</dbReference>
<feature type="domain" description="Talin central" evidence="3">
    <location>
        <begin position="982"/>
        <end position="1095"/>
    </location>
</feature>
<feature type="coiled-coil region" evidence="1">
    <location>
        <begin position="698"/>
        <end position="725"/>
    </location>
</feature>
<accession>A0A921ZKH7</accession>
<reference evidence="4" key="2">
    <citation type="submission" date="2020-12" db="EMBL/GenBank/DDBJ databases">
        <authorList>
            <person name="Kanost M."/>
        </authorList>
    </citation>
    <scope>NUCLEOTIDE SEQUENCE</scope>
</reference>
<keyword evidence="5" id="KW-1185">Reference proteome</keyword>
<evidence type="ECO:0000256" key="2">
    <source>
        <dbReference type="SAM" id="MobiDB-lite"/>
    </source>
</evidence>
<dbReference type="GO" id="GO:0005178">
    <property type="term" value="F:integrin binding"/>
    <property type="evidence" value="ECO:0007669"/>
    <property type="project" value="TreeGrafter"/>
</dbReference>
<dbReference type="GO" id="GO:0005737">
    <property type="term" value="C:cytoplasm"/>
    <property type="evidence" value="ECO:0007669"/>
    <property type="project" value="TreeGrafter"/>
</dbReference>
<feature type="domain" description="Talin central" evidence="3">
    <location>
        <begin position="1262"/>
        <end position="1385"/>
    </location>
</feature>
<dbReference type="GO" id="GO:0001726">
    <property type="term" value="C:ruffle"/>
    <property type="evidence" value="ECO:0007669"/>
    <property type="project" value="InterPro"/>
</dbReference>
<sequence>MVVTGMVNNPQQAVKGEVPMRSDMSMESIRRLNRLNSQSVVLVGLLSEPDEDKIREAQRTVDTINSDIMPVLVEGLHKSAQKQSTEESKKKMLDELQELSDYVQQLTHSIKIEPVKPKEAEETAMKIANLTTQMYAELDPKTKRRSDLLRRSRRSFIVDEKMDSSLRRASFIAAATTALHVLDDAQKNISQPYAGPPLDKTQVEDTEKSALDKLGKLNAAIALYLSAHTDPKIIDYSTAVTSMNTIKELMPELANDAQALGSVRDNKSRQQLLDGIRALCDSTRTICTLTGAEDHEKMQDASNKYADVSRKLIFTIGKGVDKATEAEILKLAKNACDKAVMLQKAGNDVAKAKGVDAKEIQDAGQHVVTCGKDLIVKTITVAKDKLHAADDELNKPLTSTMMNLEDAEKQKLQLAKKIAQINAAMASFVSAYSDREKPDRATAELALRTITELVPEVARDAKTLSASMDPDSRNQFLQQIQALCQASKDVCATAETEGVNAAVRKFSNASEKLVFTLTPREDGAKGQQMLDLASSACDKASQLLSNVHQLANIVEGVNGQDLDCKGVRVVDKAQALLAAAQVTGPTITEPRCQSSLLSTVDDLSSSSQQLADSWRKVPPSPYHQPLETELQELEKILDKMRKGCQSPPPGATKMMMPMVSPQEMQRLKYVRTVSRAKKNLQAADDELNKPDICLLMRQEDADKMQKQLQQRLEELNAAVAALLATSQDRSNPDYVATEEAVSTISELVPQVAKDSKTLSSSMDAESRDKFLAKVRALCDASKDVCSSAESGKGLEPAASKFADASGRLAFTISPKSGTSNEQQVVDLSSAACDKAAQLLFNVQQLSQQVGGDAGEHLDRKGVDVCNSAQAILVASQNWGPNISDPRARSELLSAVDSLSSSGQDLAKNWRQVPKGPRHQVLEKDLQELEKILGQLRGACESAADDQVKKVAEVKRLQFVKSAADAKRNLQAADDELNKPVIPAPLNQEDVVNKQHRLHQHLEDLNAAIAALMASTADSSKPDYVAAEKSVDTINKLLPEVVKDAKALGASQEPSSRDALLKQVRALCDASRDVCASAETGQDLSGSASKFANASGRLAFVVSPKTNTSREQQVLDLSAAACGTAAQLLSNVQQLSQEVGGDAGVALDRKGAKVADDSKALLEVAQNPALISDPAKQESIQSTVDALSSSTQDLASTWRRLPAGPHNHTLERSLQDLEKILGQLRGTCQSAIDDDVKKAAEIKRMQFVKSAASARRNLQAADDELNKVIATAPLSQADIVQKRNRLQEHIAVLSAAIAALLASTTDRSRSDYTTAEQSVDTISKLTTEVVKDAKSLGMTQDSSTREKLMKHVRTLCDASKDVCASAERGQGLSESASKFADASGKLIFVVSPNTNTSKEQQVLDLSTAACGTASQLLSNVQQLSQQIGGDTGMALDKKGAKAADDAKALLETAEKSAPTISDPGSQKSILSSVDALLGLSQDLANTWRQVPAGSRHQVLERELQDLERILGQLREACRSAGDQAAKDDVQRLKFVKTVGATKQSLKTADEELKKPAPTTPLTQEAAVDMQHQVQQELGQMSGAIAALVTATADRSLPDYATAEQSLGVVSLLLPLIIKDAKTLSPNQEPAGREALAERVQALCQASKDVCASAETGEGLSEAASRYANASGKLVYVINPRVDVAKGQQVLDLSAVACGTASQLLANVQHLTQQVSGPVAEDLDRKGATVADNAQALLTVAQVQSPRSVQRSPSASRARSAPHRAPKPRGPPPAVPRRNPRASIEITQEFLHTMRLAEDHAAEEKYRQQFLKAVDNAGRTIGCAENNLKEVYKSKSQAAGPKLSANQQAKKQKEMEEKLALANVNVAALVGANYADKIDFNTASKSINELPQLLSGIVEDGKSLSTSFTDKARQAFLDDMLQYCETTRTLCDTAKNDRQKLKEAAVNFGDKSARILYTVSSEADHDLEKQIISTAKDIGDSTSRLAAAGARLAPAPSPAAAAALDSTGALLYTAKKMSENSDLPVGVRHEYAQYCDAIRSAVGDDINKYRELENAIQNLQMVILQNRPNRDGKGADNRIVDLREYIEDVAAEADKIIEIANYVETKQSKKPLEHIKEECQKIKSGASNSLAPAQYYGDDARDNDFEIDSFAQECESRVSDIGSHMRALEDDKASVCPPPQRRAPPPPPKPWARWRVCRAAQGAAQGAAHAPAPAPLAAYAAQELLIHLMKLLTVVTSKRVAMWQPTNDLELATISDQILQELEKPESGYGSSEHDHSILTPEYTKKLLSPNQKRPDHQSSKMKLLEAVRQLNHSVNELTRVTCPANKLQQECEELNRTLQLQHSTLQATPRPACTNVYKDCVDALNSQQDVVDKLKNDSPMPRKQFVEEMGYITTAVCNSSDYAAQCAYLISISDENKAAAKEGLVDTHKLQKWLGTVEDTCVSLMHSANVENMKEEDRNLKRQVESLSEMLEESSGKVPDRSVRARLLECRDEVNTSADAVSRAVDALDGHALCSDGEAQIRKLTMGLLSALNKTESLVEDPVLQPQVSSIHPDTQAKSDEVLNNCKTLISKTQALVKQVKSSPETDEEMTWVMFKVGRDQVLESFEALLKSIR</sequence>
<dbReference type="GO" id="GO:0005886">
    <property type="term" value="C:plasma membrane"/>
    <property type="evidence" value="ECO:0007669"/>
    <property type="project" value="TreeGrafter"/>
</dbReference>
<organism evidence="4 5">
    <name type="scientific">Manduca sexta</name>
    <name type="common">Tobacco hawkmoth</name>
    <name type="synonym">Tobacco hornworm</name>
    <dbReference type="NCBI Taxonomy" id="7130"/>
    <lineage>
        <taxon>Eukaryota</taxon>
        <taxon>Metazoa</taxon>
        <taxon>Ecdysozoa</taxon>
        <taxon>Arthropoda</taxon>
        <taxon>Hexapoda</taxon>
        <taxon>Insecta</taxon>
        <taxon>Pterygota</taxon>
        <taxon>Neoptera</taxon>
        <taxon>Endopterygota</taxon>
        <taxon>Lepidoptera</taxon>
        <taxon>Glossata</taxon>
        <taxon>Ditrysia</taxon>
        <taxon>Bombycoidea</taxon>
        <taxon>Sphingidae</taxon>
        <taxon>Sphinginae</taxon>
        <taxon>Sphingini</taxon>
        <taxon>Manduca</taxon>
    </lineage>
</organism>
<feature type="coiled-coil region" evidence="1">
    <location>
        <begin position="1495"/>
        <end position="1522"/>
    </location>
</feature>
<feature type="coiled-coil region" evidence="1">
    <location>
        <begin position="918"/>
        <end position="945"/>
    </location>
</feature>
<gene>
    <name evidence="4" type="ORF">O3G_MSEX011537</name>
</gene>
<dbReference type="InterPro" id="IPR015224">
    <property type="entry name" value="Talin_cent"/>
</dbReference>
<evidence type="ECO:0000313" key="5">
    <source>
        <dbReference type="Proteomes" id="UP000791440"/>
    </source>
</evidence>
<dbReference type="Pfam" id="PF09141">
    <property type="entry name" value="Talin_middle"/>
    <property type="match status" value="4"/>
</dbReference>